<dbReference type="CDD" id="cd13538">
    <property type="entry name" value="PBP2_ModA_like_1"/>
    <property type="match status" value="1"/>
</dbReference>
<dbReference type="PANTHER" id="PTHR30632">
    <property type="entry name" value="MOLYBDATE-BINDING PERIPLASMIC PROTEIN"/>
    <property type="match status" value="1"/>
</dbReference>
<dbReference type="eggNOG" id="COG0725">
    <property type="taxonomic scope" value="Bacteria"/>
</dbReference>
<dbReference type="InParanoid" id="D1C9J2"/>
<evidence type="ECO:0000256" key="4">
    <source>
        <dbReference type="ARBA" id="ARBA00022729"/>
    </source>
</evidence>
<name>D1C9J2_SPHTD</name>
<evidence type="ECO:0000256" key="1">
    <source>
        <dbReference type="ARBA" id="ARBA00009175"/>
    </source>
</evidence>
<dbReference type="KEGG" id="sti:Sthe_3085"/>
<comment type="subunit">
    <text evidence="5">The complex is composed of two ATP-binding proteins (ModC), two transmembrane proteins (ModB) and a solute-binding protein (ModA).</text>
</comment>
<dbReference type="AlphaFoldDB" id="D1C9J2"/>
<dbReference type="FunCoup" id="D1C9J2">
    <property type="interactions" value="215"/>
</dbReference>
<dbReference type="PANTHER" id="PTHR30632:SF0">
    <property type="entry name" value="SULFATE-BINDING PROTEIN"/>
    <property type="match status" value="1"/>
</dbReference>
<comment type="similarity">
    <text evidence="1">Belongs to the bacterial solute-binding protein ModA family.</text>
</comment>
<keyword evidence="2" id="KW-0500">Molybdenum</keyword>
<reference evidence="7" key="1">
    <citation type="submission" date="2009-11" db="EMBL/GenBank/DDBJ databases">
        <title>The complete chromosome 2 of Sphaerobacter thermophilus DSM 20745.</title>
        <authorList>
            <person name="Lucas S."/>
            <person name="Copeland A."/>
            <person name="Lapidus A."/>
            <person name="Glavina del Rio T."/>
            <person name="Dalin E."/>
            <person name="Tice H."/>
            <person name="Bruce D."/>
            <person name="Goodwin L."/>
            <person name="Pitluck S."/>
            <person name="Kyrpides N."/>
            <person name="Mavromatis K."/>
            <person name="Ivanova N."/>
            <person name="Mikhailova N."/>
            <person name="LaButti K.M."/>
            <person name="Clum A."/>
            <person name="Sun H.I."/>
            <person name="Brettin T."/>
            <person name="Detter J.C."/>
            <person name="Han C."/>
            <person name="Larimer F."/>
            <person name="Land M."/>
            <person name="Hauser L."/>
            <person name="Markowitz V."/>
            <person name="Cheng J.F."/>
            <person name="Hugenholtz P."/>
            <person name="Woyke T."/>
            <person name="Wu D."/>
            <person name="Steenblock K."/>
            <person name="Schneider S."/>
            <person name="Pukall R."/>
            <person name="Goeker M."/>
            <person name="Klenk H.P."/>
            <person name="Eisen J.A."/>
        </authorList>
    </citation>
    <scope>NUCLEOTIDE SEQUENCE [LARGE SCALE GENOMIC DNA]</scope>
    <source>
        <strain evidence="7">ATCC 49802 / DSM 20745 / S 6022</strain>
    </source>
</reference>
<proteinExistence type="inferred from homology"/>
<dbReference type="GO" id="GO:0015689">
    <property type="term" value="P:molybdate ion transport"/>
    <property type="evidence" value="ECO:0007669"/>
    <property type="project" value="InterPro"/>
</dbReference>
<dbReference type="FunFam" id="3.40.190.10:FF:000035">
    <property type="entry name" value="Molybdate ABC transporter substrate-binding protein"/>
    <property type="match status" value="1"/>
</dbReference>
<organism evidence="6 7">
    <name type="scientific">Sphaerobacter thermophilus (strain ATCC 49802 / DSM 20745 / KCCM 41009 / NCIMB 13125 / S 6022)</name>
    <dbReference type="NCBI Taxonomy" id="479434"/>
    <lineage>
        <taxon>Bacteria</taxon>
        <taxon>Pseudomonadati</taxon>
        <taxon>Thermomicrobiota</taxon>
        <taxon>Thermomicrobia</taxon>
        <taxon>Sphaerobacterales</taxon>
        <taxon>Sphaerobacterineae</taxon>
        <taxon>Sphaerobacteraceae</taxon>
        <taxon>Sphaerobacter</taxon>
    </lineage>
</organism>
<evidence type="ECO:0000256" key="2">
    <source>
        <dbReference type="ARBA" id="ARBA00022505"/>
    </source>
</evidence>
<dbReference type="InterPro" id="IPR005950">
    <property type="entry name" value="ModA"/>
</dbReference>
<evidence type="ECO:0000313" key="7">
    <source>
        <dbReference type="Proteomes" id="UP000002027"/>
    </source>
</evidence>
<evidence type="ECO:0000313" key="6">
    <source>
        <dbReference type="EMBL" id="ACZ40485.1"/>
    </source>
</evidence>
<dbReference type="SUPFAM" id="SSF53850">
    <property type="entry name" value="Periplasmic binding protein-like II"/>
    <property type="match status" value="1"/>
</dbReference>
<keyword evidence="7" id="KW-1185">Reference proteome</keyword>
<keyword evidence="4" id="KW-0732">Signal</keyword>
<dbReference type="EMBL" id="CP001824">
    <property type="protein sequence ID" value="ACZ40485.1"/>
    <property type="molecule type" value="Genomic_DNA"/>
</dbReference>
<evidence type="ECO:0000256" key="5">
    <source>
        <dbReference type="ARBA" id="ARBA00062515"/>
    </source>
</evidence>
<sequence length="313" mass="32188">MTMLEQHRITARREGWHPRSMALVAVVAFLAFGLVLAGCGATAGGAEQEAITEPTGGAMVSATPEAAGAPTGEVTVFAAASLTDAFQEIGAQLEADNSGLRIVFNFAGSQALRAQLAEGARADVFASADEVTMEGAREDGSIAGEPLIFAQNQLVVILPADNPAGVQEVRDLARPGLKLVLADETVPAGRYARQVLAAMGQDPAFGSDFTDQALANVVSNETNVRQVVAKVQLGEADAGIVYASDVTPTVRAEVTVLDIPAEVNVVARYPIAIVQNAGNPTGAQAFIDAVLSPAGQDTLARHGFLPASSGGDQ</sequence>
<dbReference type="GO" id="GO:0046872">
    <property type="term" value="F:metal ion binding"/>
    <property type="evidence" value="ECO:0007669"/>
    <property type="project" value="UniProtKB-KW"/>
</dbReference>
<reference evidence="6 7" key="2">
    <citation type="journal article" date="2010" name="Stand. Genomic Sci.">
        <title>Complete genome sequence of Desulfohalobium retbaense type strain (HR(100)).</title>
        <authorList>
            <person name="Spring S."/>
            <person name="Nolan M."/>
            <person name="Lapidus A."/>
            <person name="Glavina Del Rio T."/>
            <person name="Copeland A."/>
            <person name="Tice H."/>
            <person name="Cheng J.F."/>
            <person name="Lucas S."/>
            <person name="Land M."/>
            <person name="Chen F."/>
            <person name="Bruce D."/>
            <person name="Goodwin L."/>
            <person name="Pitluck S."/>
            <person name="Ivanova N."/>
            <person name="Mavromatis K."/>
            <person name="Mikhailova N."/>
            <person name="Pati A."/>
            <person name="Chen A."/>
            <person name="Palaniappan K."/>
            <person name="Hauser L."/>
            <person name="Chang Y.J."/>
            <person name="Jeffries C.D."/>
            <person name="Munk C."/>
            <person name="Kiss H."/>
            <person name="Chain P."/>
            <person name="Han C."/>
            <person name="Brettin T."/>
            <person name="Detter J.C."/>
            <person name="Schuler E."/>
            <person name="Goker M."/>
            <person name="Rohde M."/>
            <person name="Bristow J."/>
            <person name="Eisen J.A."/>
            <person name="Markowitz V."/>
            <person name="Hugenholtz P."/>
            <person name="Kyrpides N.C."/>
            <person name="Klenk H.P."/>
        </authorList>
    </citation>
    <scope>NUCLEOTIDE SEQUENCE [LARGE SCALE GENOMIC DNA]</scope>
    <source>
        <strain evidence="7">ATCC 49802 / DSM 20745 / S 6022</strain>
    </source>
</reference>
<dbReference type="Gene3D" id="3.40.190.10">
    <property type="entry name" value="Periplasmic binding protein-like II"/>
    <property type="match status" value="2"/>
</dbReference>
<keyword evidence="3" id="KW-0479">Metal-binding</keyword>
<gene>
    <name evidence="6" type="ordered locus">Sthe_3085</name>
</gene>
<dbReference type="HOGENOM" id="CLU_065520_0_0_0"/>
<dbReference type="STRING" id="479434.Sthe_3085"/>
<dbReference type="NCBIfam" id="TIGR01256">
    <property type="entry name" value="modA"/>
    <property type="match status" value="1"/>
</dbReference>
<accession>D1C9J2</accession>
<dbReference type="Proteomes" id="UP000002027">
    <property type="component" value="Chromosome 2"/>
</dbReference>
<dbReference type="InterPro" id="IPR050682">
    <property type="entry name" value="ModA/WtpA"/>
</dbReference>
<dbReference type="Pfam" id="PF13531">
    <property type="entry name" value="SBP_bac_11"/>
    <property type="match status" value="1"/>
</dbReference>
<protein>
    <submittedName>
        <fullName evidence="6">Molybdenum ABC transporter, periplasmic molybdate-binding protein</fullName>
    </submittedName>
</protein>
<evidence type="ECO:0000256" key="3">
    <source>
        <dbReference type="ARBA" id="ARBA00022723"/>
    </source>
</evidence>
<dbReference type="GO" id="GO:0030973">
    <property type="term" value="F:molybdate ion binding"/>
    <property type="evidence" value="ECO:0007669"/>
    <property type="project" value="TreeGrafter"/>
</dbReference>
<dbReference type="GO" id="GO:1901359">
    <property type="term" value="F:tungstate binding"/>
    <property type="evidence" value="ECO:0007669"/>
    <property type="project" value="UniProtKB-ARBA"/>
</dbReference>